<protein>
    <submittedName>
        <fullName evidence="1">Uncharacterized protein</fullName>
    </submittedName>
</protein>
<keyword evidence="2" id="KW-1185">Reference proteome</keyword>
<dbReference type="EMBL" id="CP002098">
    <property type="protein sequence ID" value="ADM27812.1"/>
    <property type="molecule type" value="Genomic_DNA"/>
</dbReference>
<evidence type="ECO:0000313" key="2">
    <source>
        <dbReference type="Proteomes" id="UP000001304"/>
    </source>
</evidence>
<dbReference type="BioCyc" id="IAGG583356:GHAH-980-MONOMER"/>
<dbReference type="AlphaFoldDB" id="E0SNL6"/>
<gene>
    <name evidence="1" type="ordered locus">Igag_0997</name>
</gene>
<organism evidence="1 2">
    <name type="scientific">Ignisphaera aggregans (strain DSM 17230 / JCM 13409 / AQ1.S1)</name>
    <dbReference type="NCBI Taxonomy" id="583356"/>
    <lineage>
        <taxon>Archaea</taxon>
        <taxon>Thermoproteota</taxon>
        <taxon>Thermoprotei</taxon>
        <taxon>Desulfurococcales</taxon>
        <taxon>Desulfurococcaceae</taxon>
        <taxon>Ignisphaera</taxon>
    </lineage>
</organism>
<name>E0SNL6_IGNAA</name>
<dbReference type="Proteomes" id="UP000001304">
    <property type="component" value="Chromosome"/>
</dbReference>
<sequence length="561" mass="62543">MAINIFGRLGRRGVAVLIAVAIAIPVIAITTISTPPAGVYIELKLFRDVGGGIKSLSIGRDIGVAISVLAISPPNYNGSDFIPIYAGKYTGDPIYIPAKGKLLDIARAWEEEHRVHGARMDTFEHGLIIFMHILNLTAIKNKEYDKVEIARYVDSIPIKPIDIVSGKAIRYTVSLAVGSEKIARLTSIDRKYLSIELNIPGIRKIYAATPVELPSSEEDRWCINAIEDSTVGICYRRKYYIGSENLTTILPQEYVSPCISDNSKMCMKTPIMMIYNQYNYSGTIEIAIGISAIFRSSVYLTWSLGDLTAGLINNKIYLAGRTISDNFCFIEGFSVPPESKRWIWILARPIFAEYETYYAYGGANIGEFLVGYLDKYLNECSVGSCCDSGCFLYRANNTITATITYISYNVVNNIKYIVGGREYGEPKQIVDMMFNGTEEQYVKRLNTSQSLLFDDIFNTYDAIDFEIGVPVGAVAAVFLEYSGLITNSSVLSFIAGFSVDIAREGLETFSGSLYNAGDDPAIPNDYNVWEDVYIRVSKYEYIKNGYRFKVPIGIYYTLRTV</sequence>
<dbReference type="KEGG" id="iag:Igag_0997"/>
<accession>E0SNL6</accession>
<proteinExistence type="predicted"/>
<reference evidence="1 2" key="1">
    <citation type="journal article" date="2010" name="Stand. Genomic Sci.">
        <title>Complete genome sequence of Ignisphaera aggregans type strain (AQ1.S1).</title>
        <authorList>
            <person name="Goker M."/>
            <person name="Held B."/>
            <person name="Lapidus A."/>
            <person name="Nolan M."/>
            <person name="Spring S."/>
            <person name="Yasawong M."/>
            <person name="Lucas S."/>
            <person name="Glavina Del Rio T."/>
            <person name="Tice H."/>
            <person name="Cheng J.F."/>
            <person name="Goodwin L."/>
            <person name="Tapia R."/>
            <person name="Pitluck S."/>
            <person name="Liolios K."/>
            <person name="Ivanova N."/>
            <person name="Mavromatis K."/>
            <person name="Mikhailova N."/>
            <person name="Pati A."/>
            <person name="Chen A."/>
            <person name="Palaniappan K."/>
            <person name="Brambilla E."/>
            <person name="Land M."/>
            <person name="Hauser L."/>
            <person name="Chang Y.J."/>
            <person name="Jeffries C.D."/>
            <person name="Brettin T."/>
            <person name="Detter J.C."/>
            <person name="Han C."/>
            <person name="Rohde M."/>
            <person name="Sikorski J."/>
            <person name="Woyke T."/>
            <person name="Bristow J."/>
            <person name="Eisen J.A."/>
            <person name="Markowitz V."/>
            <person name="Hugenholtz P."/>
            <person name="Kyrpides N.C."/>
            <person name="Klenk H.P."/>
        </authorList>
    </citation>
    <scope>NUCLEOTIDE SEQUENCE [LARGE SCALE GENOMIC DNA]</scope>
    <source>
        <strain evidence="2">DSM 17230 / JCM 13409 / AQ1.S1</strain>
    </source>
</reference>
<evidence type="ECO:0000313" key="1">
    <source>
        <dbReference type="EMBL" id="ADM27812.1"/>
    </source>
</evidence>
<dbReference type="HOGENOM" id="CLU_526424_0_0_2"/>